<accession>A0AAD7D9M7</accession>
<sequence length="183" mass="20646">WERFTSEFNADGPVAALSDEQRAEAFMETTNDANEGILGQLRWDKRTKVNSTTHAFNSRAMFSRNNTQVFMDANFSEAQHTFLLREYWKFDSSGIVKQKAAATREHNAKKAETKHQKRQALVDKRDALAAHAAGVKIVIDIATLTEYSKAQLEDQFAAHCQFDLAIPKLIPAKSNLKKKYAAP</sequence>
<feature type="non-terminal residue" evidence="1">
    <location>
        <position position="1"/>
    </location>
</feature>
<evidence type="ECO:0000313" key="2">
    <source>
        <dbReference type="Proteomes" id="UP001221757"/>
    </source>
</evidence>
<organism evidence="1 2">
    <name type="scientific">Mycena rosella</name>
    <name type="common">Pink bonnet</name>
    <name type="synonym">Agaricus rosellus</name>
    <dbReference type="NCBI Taxonomy" id="1033263"/>
    <lineage>
        <taxon>Eukaryota</taxon>
        <taxon>Fungi</taxon>
        <taxon>Dikarya</taxon>
        <taxon>Basidiomycota</taxon>
        <taxon>Agaricomycotina</taxon>
        <taxon>Agaricomycetes</taxon>
        <taxon>Agaricomycetidae</taxon>
        <taxon>Agaricales</taxon>
        <taxon>Marasmiineae</taxon>
        <taxon>Mycenaceae</taxon>
        <taxon>Mycena</taxon>
    </lineage>
</organism>
<proteinExistence type="predicted"/>
<name>A0AAD7D9M7_MYCRO</name>
<comment type="caution">
    <text evidence="1">The sequence shown here is derived from an EMBL/GenBank/DDBJ whole genome shotgun (WGS) entry which is preliminary data.</text>
</comment>
<evidence type="ECO:0000313" key="1">
    <source>
        <dbReference type="EMBL" id="KAJ7681217.1"/>
    </source>
</evidence>
<dbReference type="EMBL" id="JARKIE010000121">
    <property type="protein sequence ID" value="KAJ7681217.1"/>
    <property type="molecule type" value="Genomic_DNA"/>
</dbReference>
<dbReference type="AlphaFoldDB" id="A0AAD7D9M7"/>
<reference evidence="1" key="1">
    <citation type="submission" date="2023-03" db="EMBL/GenBank/DDBJ databases">
        <title>Massive genome expansion in bonnet fungi (Mycena s.s.) driven by repeated elements and novel gene families across ecological guilds.</title>
        <authorList>
            <consortium name="Lawrence Berkeley National Laboratory"/>
            <person name="Harder C.B."/>
            <person name="Miyauchi S."/>
            <person name="Viragh M."/>
            <person name="Kuo A."/>
            <person name="Thoen E."/>
            <person name="Andreopoulos B."/>
            <person name="Lu D."/>
            <person name="Skrede I."/>
            <person name="Drula E."/>
            <person name="Henrissat B."/>
            <person name="Morin E."/>
            <person name="Kohler A."/>
            <person name="Barry K."/>
            <person name="LaButti K."/>
            <person name="Morin E."/>
            <person name="Salamov A."/>
            <person name="Lipzen A."/>
            <person name="Mereny Z."/>
            <person name="Hegedus B."/>
            <person name="Baldrian P."/>
            <person name="Stursova M."/>
            <person name="Weitz H."/>
            <person name="Taylor A."/>
            <person name="Grigoriev I.V."/>
            <person name="Nagy L.G."/>
            <person name="Martin F."/>
            <person name="Kauserud H."/>
        </authorList>
    </citation>
    <scope>NUCLEOTIDE SEQUENCE</scope>
    <source>
        <strain evidence="1">CBHHK067</strain>
    </source>
</reference>
<keyword evidence="2" id="KW-1185">Reference proteome</keyword>
<gene>
    <name evidence="1" type="ORF">B0H17DRAFT_943273</name>
</gene>
<dbReference type="Proteomes" id="UP001221757">
    <property type="component" value="Unassembled WGS sequence"/>
</dbReference>
<protein>
    <submittedName>
        <fullName evidence="1">Uncharacterized protein</fullName>
    </submittedName>
</protein>